<dbReference type="STRING" id="418495.SAMN05216215_104862"/>
<evidence type="ECO:0000313" key="4">
    <source>
        <dbReference type="Proteomes" id="UP000199529"/>
    </source>
</evidence>
<organism evidence="3 4">
    <name type="scientific">Saccharopolyspora shandongensis</name>
    <dbReference type="NCBI Taxonomy" id="418495"/>
    <lineage>
        <taxon>Bacteria</taxon>
        <taxon>Bacillati</taxon>
        <taxon>Actinomycetota</taxon>
        <taxon>Actinomycetes</taxon>
        <taxon>Pseudonocardiales</taxon>
        <taxon>Pseudonocardiaceae</taxon>
        <taxon>Saccharopolyspora</taxon>
    </lineage>
</organism>
<evidence type="ECO:0000256" key="1">
    <source>
        <dbReference type="SAM" id="SignalP"/>
    </source>
</evidence>
<evidence type="ECO:0000259" key="2">
    <source>
        <dbReference type="Pfam" id="PF00561"/>
    </source>
</evidence>
<gene>
    <name evidence="3" type="ORF">SAMN05216215_104862</name>
</gene>
<dbReference type="SUPFAM" id="SSF53474">
    <property type="entry name" value="alpha/beta-Hydrolases"/>
    <property type="match status" value="1"/>
</dbReference>
<keyword evidence="1" id="KW-0732">Signal</keyword>
<dbReference type="Pfam" id="PF00561">
    <property type="entry name" value="Abhydrolase_1"/>
    <property type="match status" value="1"/>
</dbReference>
<protein>
    <submittedName>
        <fullName evidence="3">Pimeloyl-ACP methyl ester carboxylesterase</fullName>
    </submittedName>
</protein>
<dbReference type="PANTHER" id="PTHR43433">
    <property type="entry name" value="HYDROLASE, ALPHA/BETA FOLD FAMILY PROTEIN"/>
    <property type="match status" value="1"/>
</dbReference>
<name>A0A1H3QMA7_9PSEU</name>
<feature type="signal peptide" evidence="1">
    <location>
        <begin position="1"/>
        <end position="26"/>
    </location>
</feature>
<reference evidence="4" key="1">
    <citation type="submission" date="2016-10" db="EMBL/GenBank/DDBJ databases">
        <authorList>
            <person name="Varghese N."/>
            <person name="Submissions S."/>
        </authorList>
    </citation>
    <scope>NUCLEOTIDE SEQUENCE [LARGE SCALE GENOMIC DNA]</scope>
    <source>
        <strain evidence="4">CGMCC 4.3530</strain>
    </source>
</reference>
<proteinExistence type="predicted"/>
<dbReference type="Gene3D" id="3.40.50.1820">
    <property type="entry name" value="alpha/beta hydrolase"/>
    <property type="match status" value="1"/>
</dbReference>
<accession>A0A1H3QMA7</accession>
<dbReference type="InterPro" id="IPR050471">
    <property type="entry name" value="AB_hydrolase"/>
</dbReference>
<sequence>MKRIALALTAGIAATALLTGCGAANAPAEPAAATSTPGAYADVNGLRMYYERYGTPTDQPPLVLLHGALSGISTDFGELIPELAKTREVIAVEQQAHGRTADVDRPLRTSQMADDTVALLRQIGVQRADVLGYSMGAGIALEITLKNPDLVRKQVLLSGGLGVEGMHPGVMDGIAELRPEHLYGSPFHSDYLKNAPRPEDFPRLVSRVIEYDMNPAPSVSPDAARAVTAPTLTVIGDSDIVRPEHAVEMFRLFGGGVMGDTPEGLPNAQLAILPGTSHVTAPHRPELLLPMIPAFLDAPVEETR</sequence>
<dbReference type="OrthoDB" id="495620at2"/>
<keyword evidence="4" id="KW-1185">Reference proteome</keyword>
<feature type="chain" id="PRO_5039023664" evidence="1">
    <location>
        <begin position="27"/>
        <end position="304"/>
    </location>
</feature>
<dbReference type="InterPro" id="IPR000073">
    <property type="entry name" value="AB_hydrolase_1"/>
</dbReference>
<dbReference type="Proteomes" id="UP000199529">
    <property type="component" value="Unassembled WGS sequence"/>
</dbReference>
<dbReference type="GO" id="GO:0046503">
    <property type="term" value="P:glycerolipid catabolic process"/>
    <property type="evidence" value="ECO:0007669"/>
    <property type="project" value="TreeGrafter"/>
</dbReference>
<dbReference type="PANTHER" id="PTHR43433:SF5">
    <property type="entry name" value="AB HYDROLASE-1 DOMAIN-CONTAINING PROTEIN"/>
    <property type="match status" value="1"/>
</dbReference>
<evidence type="ECO:0000313" key="3">
    <source>
        <dbReference type="EMBL" id="SDZ14423.1"/>
    </source>
</evidence>
<dbReference type="AlphaFoldDB" id="A0A1H3QMA7"/>
<dbReference type="RefSeq" id="WP_093274532.1">
    <property type="nucleotide sequence ID" value="NZ_FNOK01000048.1"/>
</dbReference>
<dbReference type="PROSITE" id="PS51257">
    <property type="entry name" value="PROKAR_LIPOPROTEIN"/>
    <property type="match status" value="1"/>
</dbReference>
<dbReference type="InterPro" id="IPR029058">
    <property type="entry name" value="AB_hydrolase_fold"/>
</dbReference>
<dbReference type="GO" id="GO:0004806">
    <property type="term" value="F:triacylglycerol lipase activity"/>
    <property type="evidence" value="ECO:0007669"/>
    <property type="project" value="TreeGrafter"/>
</dbReference>
<dbReference type="EMBL" id="FNOK01000048">
    <property type="protein sequence ID" value="SDZ14423.1"/>
    <property type="molecule type" value="Genomic_DNA"/>
</dbReference>
<feature type="domain" description="AB hydrolase-1" evidence="2">
    <location>
        <begin position="60"/>
        <end position="161"/>
    </location>
</feature>